<dbReference type="HOGENOM" id="CLU_3328230_0_0_5"/>
<accession>Q0FYM9</accession>
<name>Q0FYM9_9HYPH</name>
<organism evidence="2 3">
    <name type="scientific">Fulvimarina pelagi HTCC2506</name>
    <dbReference type="NCBI Taxonomy" id="314231"/>
    <lineage>
        <taxon>Bacteria</taxon>
        <taxon>Pseudomonadati</taxon>
        <taxon>Pseudomonadota</taxon>
        <taxon>Alphaproteobacteria</taxon>
        <taxon>Hyphomicrobiales</taxon>
        <taxon>Aurantimonadaceae</taxon>
        <taxon>Fulvimarina</taxon>
    </lineage>
</organism>
<feature type="region of interest" description="Disordered" evidence="1">
    <location>
        <begin position="1"/>
        <end position="26"/>
    </location>
</feature>
<dbReference type="AlphaFoldDB" id="Q0FYM9"/>
<dbReference type="EMBL" id="AATP01000010">
    <property type="protein sequence ID" value="EAU39966.1"/>
    <property type="molecule type" value="Genomic_DNA"/>
</dbReference>
<gene>
    <name evidence="2" type="ORF">FP2506_01955</name>
</gene>
<evidence type="ECO:0008006" key="4">
    <source>
        <dbReference type="Google" id="ProtNLM"/>
    </source>
</evidence>
<feature type="compositionally biased region" description="Basic residues" evidence="1">
    <location>
        <begin position="11"/>
        <end position="26"/>
    </location>
</feature>
<proteinExistence type="predicted"/>
<evidence type="ECO:0000256" key="1">
    <source>
        <dbReference type="SAM" id="MobiDB-lite"/>
    </source>
</evidence>
<protein>
    <recommendedName>
        <fullName evidence="4">30S ribosomal protein S20</fullName>
    </recommendedName>
</protein>
<dbReference type="Proteomes" id="UP000004310">
    <property type="component" value="Unassembled WGS sequence"/>
</dbReference>
<evidence type="ECO:0000313" key="2">
    <source>
        <dbReference type="EMBL" id="EAU39966.1"/>
    </source>
</evidence>
<sequence>MGAVSWTERKLSKKTKRRMNLARKARNAVEAVRDQATV</sequence>
<keyword evidence="3" id="KW-1185">Reference proteome</keyword>
<comment type="caution">
    <text evidence="2">The sequence shown here is derived from an EMBL/GenBank/DDBJ whole genome shotgun (WGS) entry which is preliminary data.</text>
</comment>
<reference evidence="2 3" key="1">
    <citation type="journal article" date="2010" name="J. Bacteriol.">
        <title>Genome sequence of Fulvimarina pelagi HTCC2506T, a Mn(II)-oxidizing alphaproteobacterium possessing an aerobic anoxygenic photosynthetic gene cluster and Xanthorhodopsin.</title>
        <authorList>
            <person name="Kang I."/>
            <person name="Oh H.M."/>
            <person name="Lim S.I."/>
            <person name="Ferriera S."/>
            <person name="Giovannoni S.J."/>
            <person name="Cho J.C."/>
        </authorList>
    </citation>
    <scope>NUCLEOTIDE SEQUENCE [LARGE SCALE GENOMIC DNA]</scope>
    <source>
        <strain evidence="2 3">HTCC2506</strain>
    </source>
</reference>
<evidence type="ECO:0000313" key="3">
    <source>
        <dbReference type="Proteomes" id="UP000004310"/>
    </source>
</evidence>